<comment type="caution">
    <text evidence="1">The sequence shown here is derived from an EMBL/GenBank/DDBJ whole genome shotgun (WGS) entry which is preliminary data.</text>
</comment>
<keyword evidence="2" id="KW-1185">Reference proteome</keyword>
<proteinExistence type="predicted"/>
<gene>
    <name evidence="1" type="ORF">FA95DRAFT_1576018</name>
</gene>
<evidence type="ECO:0000313" key="2">
    <source>
        <dbReference type="Proteomes" id="UP000814033"/>
    </source>
</evidence>
<protein>
    <submittedName>
        <fullName evidence="1">Uncharacterized protein</fullName>
    </submittedName>
</protein>
<reference evidence="1" key="1">
    <citation type="submission" date="2021-02" db="EMBL/GenBank/DDBJ databases">
        <authorList>
            <consortium name="DOE Joint Genome Institute"/>
            <person name="Ahrendt S."/>
            <person name="Looney B.P."/>
            <person name="Miyauchi S."/>
            <person name="Morin E."/>
            <person name="Drula E."/>
            <person name="Courty P.E."/>
            <person name="Chicoki N."/>
            <person name="Fauchery L."/>
            <person name="Kohler A."/>
            <person name="Kuo A."/>
            <person name="Labutti K."/>
            <person name="Pangilinan J."/>
            <person name="Lipzen A."/>
            <person name="Riley R."/>
            <person name="Andreopoulos W."/>
            <person name="He G."/>
            <person name="Johnson J."/>
            <person name="Barry K.W."/>
            <person name="Grigoriev I.V."/>
            <person name="Nagy L."/>
            <person name="Hibbett D."/>
            <person name="Henrissat B."/>
            <person name="Matheny P.B."/>
            <person name="Labbe J."/>
            <person name="Martin F."/>
        </authorList>
    </citation>
    <scope>NUCLEOTIDE SEQUENCE</scope>
    <source>
        <strain evidence="1">FP105234-sp</strain>
    </source>
</reference>
<dbReference type="Proteomes" id="UP000814033">
    <property type="component" value="Unassembled WGS sequence"/>
</dbReference>
<sequence>MLLAHCSHLQEFNVVRREDTWKTMEPFLSSPAPILEELGLTNFGTDSNLPVALFRGRADRLRKISIYNYNFAWTCFPPSPLRILAVEMWRNTGEPAPHQRPDFFLDLLATLPALEVLSLEHCLPPSSVYTDTLPVTLLHIAEVTFAGRVHDVLAALDHVKFPASAKLKLDCFSTAFTENECMTAFSFGAAHLKSRGAVAIRTLEIYNHQIWATDVSSVGVALHECLPISTFLMPDLSFSLSWPTLLEEVNGISLSVLRQFAGAFPLKDVQTLSLDLACPEWTTTESWHEIFGQCGSLLHLSVKGDGYPRLPCSDADGRFFFPKLKSLQIDQANFNEYYKFGRTAFDVLETALRQRRSTMNMAVEMLALNLCRGDADQAAALEEQVGELDRSGMMENPEDYPGYM</sequence>
<organism evidence="1 2">
    <name type="scientific">Auriscalpium vulgare</name>
    <dbReference type="NCBI Taxonomy" id="40419"/>
    <lineage>
        <taxon>Eukaryota</taxon>
        <taxon>Fungi</taxon>
        <taxon>Dikarya</taxon>
        <taxon>Basidiomycota</taxon>
        <taxon>Agaricomycotina</taxon>
        <taxon>Agaricomycetes</taxon>
        <taxon>Russulales</taxon>
        <taxon>Auriscalpiaceae</taxon>
        <taxon>Auriscalpium</taxon>
    </lineage>
</organism>
<evidence type="ECO:0000313" key="1">
    <source>
        <dbReference type="EMBL" id="KAI0041977.1"/>
    </source>
</evidence>
<reference evidence="1" key="2">
    <citation type="journal article" date="2022" name="New Phytol.">
        <title>Evolutionary transition to the ectomycorrhizal habit in the genomes of a hyperdiverse lineage of mushroom-forming fungi.</title>
        <authorList>
            <person name="Looney B."/>
            <person name="Miyauchi S."/>
            <person name="Morin E."/>
            <person name="Drula E."/>
            <person name="Courty P.E."/>
            <person name="Kohler A."/>
            <person name="Kuo A."/>
            <person name="LaButti K."/>
            <person name="Pangilinan J."/>
            <person name="Lipzen A."/>
            <person name="Riley R."/>
            <person name="Andreopoulos W."/>
            <person name="He G."/>
            <person name="Johnson J."/>
            <person name="Nolan M."/>
            <person name="Tritt A."/>
            <person name="Barry K.W."/>
            <person name="Grigoriev I.V."/>
            <person name="Nagy L.G."/>
            <person name="Hibbett D."/>
            <person name="Henrissat B."/>
            <person name="Matheny P.B."/>
            <person name="Labbe J."/>
            <person name="Martin F.M."/>
        </authorList>
    </citation>
    <scope>NUCLEOTIDE SEQUENCE</scope>
    <source>
        <strain evidence="1">FP105234-sp</strain>
    </source>
</reference>
<accession>A0ACB8RDC1</accession>
<dbReference type="EMBL" id="MU276090">
    <property type="protein sequence ID" value="KAI0041977.1"/>
    <property type="molecule type" value="Genomic_DNA"/>
</dbReference>
<name>A0ACB8RDC1_9AGAM</name>